<dbReference type="AlphaFoldDB" id="A0A0M3IBC7"/>
<name>A0A0M3IBC7_ASCLU</name>
<dbReference type="Proteomes" id="UP000036681">
    <property type="component" value="Unplaced"/>
</dbReference>
<accession>A0A0M3IBC7</accession>
<dbReference type="WBParaSite" id="ALUE_0001500501-mRNA-1">
    <property type="protein sequence ID" value="ALUE_0001500501-mRNA-1"/>
    <property type="gene ID" value="ALUE_0001500501"/>
</dbReference>
<sequence>MSQGVQLALHRRMKGVKMQIQVSDVKGYVGGYMKSHTASEFDRVASGSSQVEGRERRSVGILEGIAAAGHGAWDMIRHRARS</sequence>
<proteinExistence type="predicted"/>
<evidence type="ECO:0000313" key="2">
    <source>
        <dbReference type="WBParaSite" id="ALUE_0001500501-mRNA-1"/>
    </source>
</evidence>
<protein>
    <submittedName>
        <fullName evidence="2">CsbD family protein</fullName>
    </submittedName>
</protein>
<evidence type="ECO:0000313" key="1">
    <source>
        <dbReference type="Proteomes" id="UP000036681"/>
    </source>
</evidence>
<reference evidence="2" key="1">
    <citation type="submission" date="2017-02" db="UniProtKB">
        <authorList>
            <consortium name="WormBaseParasite"/>
        </authorList>
    </citation>
    <scope>IDENTIFICATION</scope>
</reference>
<keyword evidence="1" id="KW-1185">Reference proteome</keyword>
<organism evidence="1 2">
    <name type="scientific">Ascaris lumbricoides</name>
    <name type="common">Giant roundworm</name>
    <dbReference type="NCBI Taxonomy" id="6252"/>
    <lineage>
        <taxon>Eukaryota</taxon>
        <taxon>Metazoa</taxon>
        <taxon>Ecdysozoa</taxon>
        <taxon>Nematoda</taxon>
        <taxon>Chromadorea</taxon>
        <taxon>Rhabditida</taxon>
        <taxon>Spirurina</taxon>
        <taxon>Ascaridomorpha</taxon>
        <taxon>Ascaridoidea</taxon>
        <taxon>Ascarididae</taxon>
        <taxon>Ascaris</taxon>
    </lineage>
</organism>